<accession>A0A6L2NUL3</accession>
<feature type="coiled-coil region" evidence="1">
    <location>
        <begin position="293"/>
        <end position="323"/>
    </location>
</feature>
<protein>
    <submittedName>
        <fullName evidence="2">Phospholipase-like protein</fullName>
    </submittedName>
</protein>
<keyword evidence="1" id="KW-0175">Coiled coil</keyword>
<proteinExistence type="predicted"/>
<gene>
    <name evidence="2" type="ORF">Tci_061976</name>
</gene>
<reference evidence="2" key="1">
    <citation type="journal article" date="2019" name="Sci. Rep.">
        <title>Draft genome of Tanacetum cinerariifolium, the natural source of mosquito coil.</title>
        <authorList>
            <person name="Yamashiro T."/>
            <person name="Shiraishi A."/>
            <person name="Satake H."/>
            <person name="Nakayama K."/>
        </authorList>
    </citation>
    <scope>NUCLEOTIDE SEQUENCE</scope>
</reference>
<comment type="caution">
    <text evidence="2">The sequence shown here is derived from an EMBL/GenBank/DDBJ whole genome shotgun (WGS) entry which is preliminary data.</text>
</comment>
<evidence type="ECO:0000256" key="1">
    <source>
        <dbReference type="SAM" id="Coils"/>
    </source>
</evidence>
<sequence length="591" mass="69427">MDLSGYEVPRVLATCRRRQIDDENDDDENVPLYYHINKDFSILFGREEFCLVTGLRFGVQNWAEYDTKERIPFRRRVFPSYLDWQPITGLDIANMIVDQSFAQLYDDDVVSLYCLGILQLVILGVKSRRAVPDWMLRLANDRVAWNKYLWGSYVWPTLYSQLRNANVKRWSLLYVAQPTKEDDVKTYSIFGCTWAFKILESFRVAAISYFDRYNRYHRVAAWSKKKGRFLGHMVILFFQENMPAARLTPNDNEARSDWWISSKAYFDGFISQVELVPFDLSRQNMYEIPSDIYREFDEQKRNFERNKKEVDNIKEEMRKFRQEMNVQPVRQENKEPIIVEQHYGLSDFTEFQSMQGGPSLFQRHVNSSYFNMGTPPNFQTPMPSQPGSSDCQRQMPTQSATQYWQPHISSQPGSYYSFGQVPSHMGRPNLQTTNETHHHVDGIFDQNILNRGKKEQFPSKYKLTPFMEQPPNTILPKQCVNKTKNKSKKANLSPLNLGGAFEDDNVEDNNVMFWGFQFTGNFLMYENVDPTKTSIWHPYWLVVRRAMMNFAHEFNDASTAKDELGKAYEKCRDIPLEQRDLIEISLITEAD</sequence>
<dbReference type="PANTHER" id="PTHR48449">
    <property type="entry name" value="DUF1985 DOMAIN-CONTAINING PROTEIN"/>
    <property type="match status" value="1"/>
</dbReference>
<organism evidence="2">
    <name type="scientific">Tanacetum cinerariifolium</name>
    <name type="common">Dalmatian daisy</name>
    <name type="synonym">Chrysanthemum cinerariifolium</name>
    <dbReference type="NCBI Taxonomy" id="118510"/>
    <lineage>
        <taxon>Eukaryota</taxon>
        <taxon>Viridiplantae</taxon>
        <taxon>Streptophyta</taxon>
        <taxon>Embryophyta</taxon>
        <taxon>Tracheophyta</taxon>
        <taxon>Spermatophyta</taxon>
        <taxon>Magnoliopsida</taxon>
        <taxon>eudicotyledons</taxon>
        <taxon>Gunneridae</taxon>
        <taxon>Pentapetalae</taxon>
        <taxon>asterids</taxon>
        <taxon>campanulids</taxon>
        <taxon>Asterales</taxon>
        <taxon>Asteraceae</taxon>
        <taxon>Asteroideae</taxon>
        <taxon>Anthemideae</taxon>
        <taxon>Anthemidinae</taxon>
        <taxon>Tanacetum</taxon>
    </lineage>
</organism>
<dbReference type="EMBL" id="BKCJ010010085">
    <property type="protein sequence ID" value="GEU89998.1"/>
    <property type="molecule type" value="Genomic_DNA"/>
</dbReference>
<dbReference type="PANTHER" id="PTHR48449:SF1">
    <property type="entry name" value="DUF1985 DOMAIN-CONTAINING PROTEIN"/>
    <property type="match status" value="1"/>
</dbReference>
<name>A0A6L2NUL3_TANCI</name>
<evidence type="ECO:0000313" key="2">
    <source>
        <dbReference type="EMBL" id="GEU89998.1"/>
    </source>
</evidence>
<dbReference type="AlphaFoldDB" id="A0A6L2NUL3"/>